<feature type="region of interest" description="Disordered" evidence="1">
    <location>
        <begin position="134"/>
        <end position="170"/>
    </location>
</feature>
<accession>A0ABC8SP25</accession>
<dbReference type="PANTHER" id="PTHR10302:SF23">
    <property type="entry name" value="PROTEIN OSB4, CHLOROPLASTIC"/>
    <property type="match status" value="1"/>
</dbReference>
<dbReference type="EMBL" id="CAUOFW020003869">
    <property type="protein sequence ID" value="CAK9162465.1"/>
    <property type="molecule type" value="Genomic_DNA"/>
</dbReference>
<keyword evidence="4" id="KW-1185">Reference proteome</keyword>
<dbReference type="InterPro" id="IPR011344">
    <property type="entry name" value="ssDNA-bd"/>
</dbReference>
<gene>
    <name evidence="2" type="ORF">ILEXP_LOCUS26277</name>
    <name evidence="3" type="ORF">ILEXP_LOCUS31335</name>
</gene>
<feature type="compositionally biased region" description="Polar residues" evidence="1">
    <location>
        <begin position="139"/>
        <end position="164"/>
    </location>
</feature>
<dbReference type="AlphaFoldDB" id="A0ABC8SP25"/>
<comment type="caution">
    <text evidence="2">The sequence shown here is derived from an EMBL/GenBank/DDBJ whole genome shotgun (WGS) entry which is preliminary data.</text>
</comment>
<dbReference type="PANTHER" id="PTHR10302">
    <property type="entry name" value="SINGLE-STRANDED DNA-BINDING PROTEIN"/>
    <property type="match status" value="1"/>
</dbReference>
<evidence type="ECO:0000256" key="1">
    <source>
        <dbReference type="SAM" id="MobiDB-lite"/>
    </source>
</evidence>
<reference evidence="2 4" key="1">
    <citation type="submission" date="2024-02" db="EMBL/GenBank/DDBJ databases">
        <authorList>
            <person name="Vignale AGUSTIN F."/>
            <person name="Sosa J E."/>
            <person name="Modenutti C."/>
        </authorList>
    </citation>
    <scope>NUCLEOTIDE SEQUENCE [LARGE SCALE GENOMIC DNA]</scope>
</reference>
<name>A0ABC8SP25_9AQUA</name>
<evidence type="ECO:0000313" key="4">
    <source>
        <dbReference type="Proteomes" id="UP001642360"/>
    </source>
</evidence>
<organism evidence="2 4">
    <name type="scientific">Ilex paraguariensis</name>
    <name type="common">yerba mate</name>
    <dbReference type="NCBI Taxonomy" id="185542"/>
    <lineage>
        <taxon>Eukaryota</taxon>
        <taxon>Viridiplantae</taxon>
        <taxon>Streptophyta</taxon>
        <taxon>Embryophyta</taxon>
        <taxon>Tracheophyta</taxon>
        <taxon>Spermatophyta</taxon>
        <taxon>Magnoliopsida</taxon>
        <taxon>eudicotyledons</taxon>
        <taxon>Gunneridae</taxon>
        <taxon>Pentapetalae</taxon>
        <taxon>asterids</taxon>
        <taxon>campanulids</taxon>
        <taxon>Aquifoliales</taxon>
        <taxon>Aquifoliaceae</taxon>
        <taxon>Ilex</taxon>
    </lineage>
</organism>
<dbReference type="EMBL" id="CAUOFW020003054">
    <property type="protein sequence ID" value="CAK9157721.1"/>
    <property type="molecule type" value="Genomic_DNA"/>
</dbReference>
<protein>
    <submittedName>
        <fullName evidence="2">Uncharacterized protein</fullName>
    </submittedName>
</protein>
<evidence type="ECO:0000313" key="3">
    <source>
        <dbReference type="EMBL" id="CAK9162465.1"/>
    </source>
</evidence>
<proteinExistence type="predicted"/>
<evidence type="ECO:0000313" key="2">
    <source>
        <dbReference type="EMBL" id="CAK9157721.1"/>
    </source>
</evidence>
<dbReference type="Proteomes" id="UP001642360">
    <property type="component" value="Unassembled WGS sequence"/>
</dbReference>
<sequence>MKDGDVTLSSWRDLIKNPKQWWDHRENKLNGLVKAKHPDFKHKDSGLALWLKSAPQWVLAGLEGLEFDVPIGRMKEAKDNKKIDSWKNLLEYPDKWWDNRTNKVNAKSPDFKHKDTGEGLWLDASPAWALSRLPPLKADNNTSTPLKADNNTSTPLKADNNTSPPLKADNIVGTILGRPKIPEDYRTY</sequence>